<feature type="region of interest" description="Disordered" evidence="1">
    <location>
        <begin position="31"/>
        <end position="59"/>
    </location>
</feature>
<dbReference type="OrthoDB" id="10268014at2759"/>
<evidence type="ECO:0000313" key="3">
    <source>
        <dbReference type="Proteomes" id="UP000789739"/>
    </source>
</evidence>
<dbReference type="Proteomes" id="UP000789739">
    <property type="component" value="Unassembled WGS sequence"/>
</dbReference>
<dbReference type="AlphaFoldDB" id="A0A9N8VH42"/>
<organism evidence="2 3">
    <name type="scientific">Paraglomus brasilianum</name>
    <dbReference type="NCBI Taxonomy" id="144538"/>
    <lineage>
        <taxon>Eukaryota</taxon>
        <taxon>Fungi</taxon>
        <taxon>Fungi incertae sedis</taxon>
        <taxon>Mucoromycota</taxon>
        <taxon>Glomeromycotina</taxon>
        <taxon>Glomeromycetes</taxon>
        <taxon>Paraglomerales</taxon>
        <taxon>Paraglomeraceae</taxon>
        <taxon>Paraglomus</taxon>
    </lineage>
</organism>
<evidence type="ECO:0000313" key="2">
    <source>
        <dbReference type="EMBL" id="CAG8454723.1"/>
    </source>
</evidence>
<proteinExistence type="predicted"/>
<evidence type="ECO:0000256" key="1">
    <source>
        <dbReference type="SAM" id="MobiDB-lite"/>
    </source>
</evidence>
<name>A0A9N8VH42_9GLOM</name>
<sequence>MPESQTTLAKDAFTNTTEIKTMGIDIFDKTLTDSDSDSNENHPKSSLNNNSQPSPTFHQHNQATLVHPGEFESENHFYPRVLNATIHPLVASFFQLGNERIMARYAHLNPQVNLDKLRDCLKYEPKRFKWAGSDLFNITTASGQRQMILIETNSCPSGQKSMPLLSDTEEYGGYRVVLETAFQEVLEKADPTLGDLAVVYDKNKMETTAYASVLAELSKENVWCVEFNDEDDDPPVKWVDRVMYVRDENRGELRSGEFWEREYDGEGLDISICQASPILEYSNIAIQPFVNFPLFLRCSFLFNLLHLQPKTDHSIQSSTRSVLASAT</sequence>
<feature type="compositionally biased region" description="Polar residues" evidence="1">
    <location>
        <begin position="44"/>
        <end position="59"/>
    </location>
</feature>
<reference evidence="2" key="1">
    <citation type="submission" date="2021-06" db="EMBL/GenBank/DDBJ databases">
        <authorList>
            <person name="Kallberg Y."/>
            <person name="Tangrot J."/>
            <person name="Rosling A."/>
        </authorList>
    </citation>
    <scope>NUCLEOTIDE SEQUENCE</scope>
    <source>
        <strain evidence="2">BR232B</strain>
    </source>
</reference>
<accession>A0A9N8VH42</accession>
<gene>
    <name evidence="2" type="ORF">PBRASI_LOCUS244</name>
</gene>
<comment type="caution">
    <text evidence="2">The sequence shown here is derived from an EMBL/GenBank/DDBJ whole genome shotgun (WGS) entry which is preliminary data.</text>
</comment>
<protein>
    <submittedName>
        <fullName evidence="2">10811_t:CDS:1</fullName>
    </submittedName>
</protein>
<dbReference type="EMBL" id="CAJVPI010000011">
    <property type="protein sequence ID" value="CAG8454723.1"/>
    <property type="molecule type" value="Genomic_DNA"/>
</dbReference>
<keyword evidence="3" id="KW-1185">Reference proteome</keyword>